<organism evidence="1 2">
    <name type="scientific">Crossiella equi</name>
    <dbReference type="NCBI Taxonomy" id="130796"/>
    <lineage>
        <taxon>Bacteria</taxon>
        <taxon>Bacillati</taxon>
        <taxon>Actinomycetota</taxon>
        <taxon>Actinomycetes</taxon>
        <taxon>Pseudonocardiales</taxon>
        <taxon>Pseudonocardiaceae</taxon>
        <taxon>Crossiella</taxon>
    </lineage>
</organism>
<evidence type="ECO:0000313" key="1">
    <source>
        <dbReference type="EMBL" id="MBP2477583.1"/>
    </source>
</evidence>
<gene>
    <name evidence="1" type="ORF">JOF53_006455</name>
</gene>
<dbReference type="Proteomes" id="UP001519363">
    <property type="component" value="Unassembled WGS sequence"/>
</dbReference>
<evidence type="ECO:0000313" key="2">
    <source>
        <dbReference type="Proteomes" id="UP001519363"/>
    </source>
</evidence>
<keyword evidence="2" id="KW-1185">Reference proteome</keyword>
<comment type="caution">
    <text evidence="1">The sequence shown here is derived from an EMBL/GenBank/DDBJ whole genome shotgun (WGS) entry which is preliminary data.</text>
</comment>
<accession>A0ABS5ALZ1</accession>
<reference evidence="1 2" key="1">
    <citation type="submission" date="2021-03" db="EMBL/GenBank/DDBJ databases">
        <title>Sequencing the genomes of 1000 actinobacteria strains.</title>
        <authorList>
            <person name="Klenk H.-P."/>
        </authorList>
    </citation>
    <scope>NUCLEOTIDE SEQUENCE [LARGE SCALE GENOMIC DNA]</scope>
    <source>
        <strain evidence="1 2">DSM 44580</strain>
    </source>
</reference>
<dbReference type="EMBL" id="JAGIOO010000001">
    <property type="protein sequence ID" value="MBP2477583.1"/>
    <property type="molecule type" value="Genomic_DNA"/>
</dbReference>
<proteinExistence type="predicted"/>
<sequence length="190" mass="21466">MARDLASYAQLDHITGDLKAHGNFWLNQAQDGQWHWIPVNPVHGTYRGGHCTTKVGTVPDTRELGSRFHGWFLLWARPQLADGQRLPHTDVEAIETALAALARHPQARLDPTNAEMVPVLDVCVRGQADGIHTWISARHDADEHEELRHLHPRLADPVLLARWAHRDGIAWGRPKDYLTHQELAEHGSTR</sequence>
<protein>
    <submittedName>
        <fullName evidence="1">Uncharacterized protein</fullName>
    </submittedName>
</protein>
<name>A0ABS5ALZ1_9PSEU</name>
<dbReference type="RefSeq" id="WP_086787974.1">
    <property type="nucleotide sequence ID" value="NZ_JAGIOO010000001.1"/>
</dbReference>